<dbReference type="AlphaFoldDB" id="A0A0R3THN6"/>
<name>A0A0R3THN6_RODNA</name>
<proteinExistence type="predicted"/>
<sequence>MELAKRVDGILTHAPMEKPPAIEGNEKAGSMLPSMGIVRLEPIGAASTAVRFDQFDILSEVLSGTASQFIKSIRSGIVGIRGEGGPVFGLIFLDKFGVVNFKNNWRLSSRSNSDWNLKPISFITEEKYIKIQGPVPKNGMDNMCVNNSCGFNHRAVFSRTS</sequence>
<evidence type="ECO:0000313" key="1">
    <source>
        <dbReference type="WBParaSite" id="HNAJ_0000657701-mRNA-1"/>
    </source>
</evidence>
<accession>A0A0R3THN6</accession>
<dbReference type="WBParaSite" id="HNAJ_0000657701-mRNA-1">
    <property type="protein sequence ID" value="HNAJ_0000657701-mRNA-1"/>
    <property type="gene ID" value="HNAJ_0000657701"/>
</dbReference>
<organism evidence="1">
    <name type="scientific">Rodentolepis nana</name>
    <name type="common">Dwarf tapeworm</name>
    <name type="synonym">Hymenolepis nana</name>
    <dbReference type="NCBI Taxonomy" id="102285"/>
    <lineage>
        <taxon>Eukaryota</taxon>
        <taxon>Metazoa</taxon>
        <taxon>Spiralia</taxon>
        <taxon>Lophotrochozoa</taxon>
        <taxon>Platyhelminthes</taxon>
        <taxon>Cestoda</taxon>
        <taxon>Eucestoda</taxon>
        <taxon>Cyclophyllidea</taxon>
        <taxon>Hymenolepididae</taxon>
        <taxon>Rodentolepis</taxon>
    </lineage>
</organism>
<protein>
    <submittedName>
        <fullName evidence="1">Spore germination protein</fullName>
    </submittedName>
</protein>
<reference evidence="1" key="1">
    <citation type="submission" date="2017-02" db="UniProtKB">
        <authorList>
            <consortium name="WormBaseParasite"/>
        </authorList>
    </citation>
    <scope>IDENTIFICATION</scope>
</reference>